<keyword evidence="3" id="KW-1185">Reference proteome</keyword>
<dbReference type="Gene3D" id="2.40.50.230">
    <property type="entry name" value="Gp5 N-terminal domain"/>
    <property type="match status" value="1"/>
</dbReference>
<evidence type="ECO:0000313" key="3">
    <source>
        <dbReference type="Proteomes" id="UP000202763"/>
    </source>
</evidence>
<accession>A0A0H4J1Z8</accession>
<dbReference type="KEGG" id="vg:26796514"/>
<dbReference type="Pfam" id="PF18352">
    <property type="entry name" value="Gp138_N"/>
    <property type="match status" value="1"/>
</dbReference>
<dbReference type="Proteomes" id="UP000202763">
    <property type="component" value="Segment"/>
</dbReference>
<proteinExistence type="predicted"/>
<sequence length="234" mass="25261">MDLDRIIQSHIDNFETQLCTHIPAKVISFDSQEQTMTVEPFVYEAYSDGVSSKPAQITDVPVIFYGAGGGVLTFPVRAGDEVLLAFSQRDIDLWWDTGQEGVPLTQHYHDYNDGIALLGLTSKANSVNASTTDVQLRFEDSTGELNSITLAADKSITLSSASGSQVKQLSDGNIEITSAATVKIQNNGEELISLVSDLMELLATTTTNTMLGPQPLNFASQIASLKSRLDTLKG</sequence>
<reference evidence="2 3" key="1">
    <citation type="submission" date="2015-05" db="EMBL/GenBank/DDBJ databases">
        <authorList>
            <person name="Wang D.B."/>
            <person name="Wang M."/>
        </authorList>
    </citation>
    <scope>NUCLEOTIDE SEQUENCE [LARGE SCALE GENOMIC DNA]</scope>
</reference>
<evidence type="ECO:0000313" key="2">
    <source>
        <dbReference type="EMBL" id="AKO60920.1"/>
    </source>
</evidence>
<dbReference type="InterPro" id="IPR037026">
    <property type="entry name" value="Vgr_OB-fold_dom_sf"/>
</dbReference>
<dbReference type="InterPro" id="IPR041599">
    <property type="entry name" value="Gp138_N"/>
</dbReference>
<dbReference type="RefSeq" id="YP_009225453.1">
    <property type="nucleotide sequence ID" value="NC_029094.1"/>
</dbReference>
<organism evidence="2 3">
    <name type="scientific">Pseudoalteromonas phage H101</name>
    <dbReference type="NCBI Taxonomy" id="1654919"/>
    <lineage>
        <taxon>Viruses</taxon>
        <taxon>Duplodnaviria</taxon>
        <taxon>Heunggongvirae</taxon>
        <taxon>Uroviricota</taxon>
        <taxon>Caudoviricetes</taxon>
        <taxon>Shandongvirus</taxon>
        <taxon>Shandongvirus H101</taxon>
    </lineage>
</organism>
<dbReference type="OrthoDB" id="8775at10239"/>
<dbReference type="GeneID" id="26796514"/>
<name>A0A0H4J1Z8_9CAUD</name>
<protein>
    <recommendedName>
        <fullName evidence="1">Phage protein Gp138 N-terminal domain-containing protein</fullName>
    </recommendedName>
</protein>
<dbReference type="EMBL" id="KR534323">
    <property type="protein sequence ID" value="AKO60920.1"/>
    <property type="molecule type" value="Genomic_DNA"/>
</dbReference>
<evidence type="ECO:0000259" key="1">
    <source>
        <dbReference type="Pfam" id="PF18352"/>
    </source>
</evidence>
<feature type="domain" description="Phage protein Gp138 N-terminal" evidence="1">
    <location>
        <begin position="22"/>
        <end position="119"/>
    </location>
</feature>